<gene>
    <name evidence="3" type="ORF">EYW49_06205</name>
</gene>
<dbReference type="EMBL" id="SJFN01000007">
    <property type="protein sequence ID" value="TBW39461.1"/>
    <property type="molecule type" value="Genomic_DNA"/>
</dbReference>
<dbReference type="Proteomes" id="UP000292781">
    <property type="component" value="Unassembled WGS sequence"/>
</dbReference>
<name>A0A4Q9VTP0_9HYPH</name>
<feature type="chain" id="PRO_5020249424" evidence="2">
    <location>
        <begin position="20"/>
        <end position="333"/>
    </location>
</feature>
<feature type="signal peptide" evidence="2">
    <location>
        <begin position="1"/>
        <end position="19"/>
    </location>
</feature>
<sequence>MLKKALLILTILTPAQAFAQSTPVAMCYSCPEEWADWGSELRAIKKAIGITVPADAKNSGQALSQIVAERNNPVADFANMGITFGIQAKKLGVTEAYKPAHFDEIPAELKDPDGHWYTIHTGAVGFFINKDALGNHPMPQSWADLLKPEYAGLVGYYDPTSAFIGFMSGMAVNTALGGSVDNFDPGIAYFQQLKKNAPIVVNQSSYARVLSGEIPILIDADFNAYRGKYRDKANVDFVIPKEGSLPVPYVMVMVKGAPHAENAKKALDFIMSDQGQAVWGDAFLKPIRPAALSTEAAAKFLPASDYARVKSVDFAKVAEAQKPFAARYLADVR</sequence>
<reference evidence="3 4" key="1">
    <citation type="submission" date="2019-02" db="EMBL/GenBank/DDBJ databases">
        <title>Siculibacillus lacustris gen. nov., sp. nov., a new rosette-forming bacterium isolated from a freshwater crater lake (Lake St. Ana, Romania).</title>
        <authorList>
            <person name="Felfoldi T."/>
            <person name="Marton Z."/>
            <person name="Szabo A."/>
            <person name="Mentes A."/>
            <person name="Boka K."/>
            <person name="Marialigeti K."/>
            <person name="Mathe I."/>
            <person name="Koncz M."/>
            <person name="Schumann P."/>
            <person name="Toth E."/>
        </authorList>
    </citation>
    <scope>NUCLEOTIDE SEQUENCE [LARGE SCALE GENOMIC DNA]</scope>
    <source>
        <strain evidence="3 4">SA-279</strain>
    </source>
</reference>
<organism evidence="3 4">
    <name type="scientific">Siculibacillus lacustris</name>
    <dbReference type="NCBI Taxonomy" id="1549641"/>
    <lineage>
        <taxon>Bacteria</taxon>
        <taxon>Pseudomonadati</taxon>
        <taxon>Pseudomonadota</taxon>
        <taxon>Alphaproteobacteria</taxon>
        <taxon>Hyphomicrobiales</taxon>
        <taxon>Ancalomicrobiaceae</taxon>
        <taxon>Siculibacillus</taxon>
    </lineage>
</organism>
<dbReference type="GO" id="GO:0015888">
    <property type="term" value="P:thiamine transport"/>
    <property type="evidence" value="ECO:0007669"/>
    <property type="project" value="TreeGrafter"/>
</dbReference>
<dbReference type="PANTHER" id="PTHR30006:SF2">
    <property type="entry name" value="ABC TRANSPORTER SUBSTRATE-BINDING PROTEIN"/>
    <property type="match status" value="1"/>
</dbReference>
<dbReference type="GO" id="GO:0030288">
    <property type="term" value="C:outer membrane-bounded periplasmic space"/>
    <property type="evidence" value="ECO:0007669"/>
    <property type="project" value="TreeGrafter"/>
</dbReference>
<dbReference type="GO" id="GO:0030976">
    <property type="term" value="F:thiamine pyrophosphate binding"/>
    <property type="evidence" value="ECO:0007669"/>
    <property type="project" value="TreeGrafter"/>
</dbReference>
<dbReference type="RefSeq" id="WP_131307300.1">
    <property type="nucleotide sequence ID" value="NZ_SJFN01000007.1"/>
</dbReference>
<dbReference type="AlphaFoldDB" id="A0A4Q9VTP0"/>
<accession>A0A4Q9VTP0</accession>
<dbReference type="GO" id="GO:0030975">
    <property type="term" value="F:thiamine binding"/>
    <property type="evidence" value="ECO:0007669"/>
    <property type="project" value="TreeGrafter"/>
</dbReference>
<dbReference type="Pfam" id="PF13343">
    <property type="entry name" value="SBP_bac_6"/>
    <property type="match status" value="1"/>
</dbReference>
<dbReference type="OrthoDB" id="9766989at2"/>
<evidence type="ECO:0000256" key="1">
    <source>
        <dbReference type="ARBA" id="ARBA00022729"/>
    </source>
</evidence>
<dbReference type="PANTHER" id="PTHR30006">
    <property type="entry name" value="THIAMINE-BINDING PERIPLASMIC PROTEIN-RELATED"/>
    <property type="match status" value="1"/>
</dbReference>
<keyword evidence="4" id="KW-1185">Reference proteome</keyword>
<comment type="caution">
    <text evidence="3">The sequence shown here is derived from an EMBL/GenBank/DDBJ whole genome shotgun (WGS) entry which is preliminary data.</text>
</comment>
<dbReference type="SUPFAM" id="SSF53850">
    <property type="entry name" value="Periplasmic binding protein-like II"/>
    <property type="match status" value="1"/>
</dbReference>
<protein>
    <submittedName>
        <fullName evidence="3">Extracellular solute-binding protein</fullName>
    </submittedName>
</protein>
<evidence type="ECO:0000313" key="3">
    <source>
        <dbReference type="EMBL" id="TBW39461.1"/>
    </source>
</evidence>
<evidence type="ECO:0000256" key="2">
    <source>
        <dbReference type="SAM" id="SignalP"/>
    </source>
</evidence>
<proteinExistence type="predicted"/>
<evidence type="ECO:0000313" key="4">
    <source>
        <dbReference type="Proteomes" id="UP000292781"/>
    </source>
</evidence>
<dbReference type="Gene3D" id="3.40.190.10">
    <property type="entry name" value="Periplasmic binding protein-like II"/>
    <property type="match status" value="2"/>
</dbReference>
<keyword evidence="1 2" id="KW-0732">Signal</keyword>